<feature type="compositionally biased region" description="Low complexity" evidence="1">
    <location>
        <begin position="151"/>
        <end position="172"/>
    </location>
</feature>
<feature type="region of interest" description="Disordered" evidence="1">
    <location>
        <begin position="146"/>
        <end position="366"/>
    </location>
</feature>
<feature type="compositionally biased region" description="Acidic residues" evidence="1">
    <location>
        <begin position="268"/>
        <end position="281"/>
    </location>
</feature>
<dbReference type="STRING" id="1081108.A0A168FIX6"/>
<evidence type="ECO:0000313" key="4">
    <source>
        <dbReference type="Proteomes" id="UP000076881"/>
    </source>
</evidence>
<dbReference type="EMBL" id="AZHF01000005">
    <property type="protein sequence ID" value="OAA75250.1"/>
    <property type="molecule type" value="Genomic_DNA"/>
</dbReference>
<evidence type="ECO:0000256" key="1">
    <source>
        <dbReference type="SAM" id="MobiDB-lite"/>
    </source>
</evidence>
<protein>
    <submittedName>
        <fullName evidence="3">Transcription elognation factor Eaf</fullName>
    </submittedName>
</protein>
<gene>
    <name evidence="3" type="ORF">LEL_07238</name>
</gene>
<feature type="region of interest" description="Disordered" evidence="1">
    <location>
        <begin position="38"/>
        <end position="72"/>
    </location>
</feature>
<name>A0A168FIX6_CORDF</name>
<keyword evidence="4" id="KW-1185">Reference proteome</keyword>
<dbReference type="Pfam" id="PF09816">
    <property type="entry name" value="EAF"/>
    <property type="match status" value="1"/>
</dbReference>
<feature type="compositionally biased region" description="Basic and acidic residues" evidence="1">
    <location>
        <begin position="256"/>
        <end position="267"/>
    </location>
</feature>
<feature type="compositionally biased region" description="Acidic residues" evidence="1">
    <location>
        <begin position="215"/>
        <end position="226"/>
    </location>
</feature>
<evidence type="ECO:0000313" key="3">
    <source>
        <dbReference type="EMBL" id="OAA75250.1"/>
    </source>
</evidence>
<feature type="compositionally biased region" description="Low complexity" evidence="1">
    <location>
        <begin position="190"/>
        <end position="201"/>
    </location>
</feature>
<feature type="compositionally biased region" description="Acidic residues" evidence="1">
    <location>
        <begin position="319"/>
        <end position="334"/>
    </location>
</feature>
<accession>A0A168FIX6</accession>
<organism evidence="3 4">
    <name type="scientific">Akanthomyces lecanii RCEF 1005</name>
    <dbReference type="NCBI Taxonomy" id="1081108"/>
    <lineage>
        <taxon>Eukaryota</taxon>
        <taxon>Fungi</taxon>
        <taxon>Dikarya</taxon>
        <taxon>Ascomycota</taxon>
        <taxon>Pezizomycotina</taxon>
        <taxon>Sordariomycetes</taxon>
        <taxon>Hypocreomycetidae</taxon>
        <taxon>Hypocreales</taxon>
        <taxon>Cordycipitaceae</taxon>
        <taxon>Akanthomyces</taxon>
        <taxon>Cordyceps confragosa</taxon>
    </lineage>
</organism>
<dbReference type="AlphaFoldDB" id="A0A168FIX6"/>
<reference evidence="3 4" key="1">
    <citation type="journal article" date="2016" name="Genome Biol. Evol.">
        <title>Divergent and convergent evolution of fungal pathogenicity.</title>
        <authorList>
            <person name="Shang Y."/>
            <person name="Xiao G."/>
            <person name="Zheng P."/>
            <person name="Cen K."/>
            <person name="Zhan S."/>
            <person name="Wang C."/>
        </authorList>
    </citation>
    <scope>NUCLEOTIDE SEQUENCE [LARGE SCALE GENOMIC DNA]</scope>
    <source>
        <strain evidence="3 4">RCEF 1005</strain>
    </source>
</reference>
<dbReference type="Proteomes" id="UP000076881">
    <property type="component" value="Unassembled WGS sequence"/>
</dbReference>
<sequence>MAGLIDPTVTGRYPVILGDSLTGEGSNEIFTGVRYNHKPTLSSTDAPERARLKPSVPGKTSSYDLTYTDDDENYAYSGPRSTDDDQYVLYFDPARQAFVLDKVDSTFNMNITRMPGSASPDELSRRFPHLDVEDSPVLDSINVRGPVAAQKSSSSGNKPSSSSSAPGKPASSTQAAAKRKVEKKPPKNLAMPVAAAATAPKKQPPANKPQKKADDDDEDDDDDDDGGLMIEYPEGPPARAAAAKHNDFSPAFPTQRRFDDYMNQRESEADDADGESDDEMDMDFKLPSPVNKSQSQNGHHEPPPAAANDGQDVVRGRDEEEEDQEDFGTVDLEADLEKEMEIAFEDLANSNEEGGRDDESEISEED</sequence>
<comment type="caution">
    <text evidence="3">The sequence shown here is derived from an EMBL/GenBank/DDBJ whole genome shotgun (WGS) entry which is preliminary data.</text>
</comment>
<evidence type="ECO:0000259" key="2">
    <source>
        <dbReference type="Pfam" id="PF09816"/>
    </source>
</evidence>
<feature type="domain" description="Transcription elongation factor Eaf N-terminal" evidence="2">
    <location>
        <begin position="13"/>
        <end position="115"/>
    </location>
</feature>
<dbReference type="InterPro" id="IPR019194">
    <property type="entry name" value="Tscrpt_elong_fac_Eaf_N"/>
</dbReference>
<proteinExistence type="predicted"/>
<feature type="compositionally biased region" description="Acidic residues" evidence="1">
    <location>
        <begin position="355"/>
        <end position="366"/>
    </location>
</feature>
<dbReference type="OrthoDB" id="125903at2759"/>